<evidence type="ECO:0000313" key="4">
    <source>
        <dbReference type="Proteomes" id="UP000234275"/>
    </source>
</evidence>
<feature type="chain" id="PRO_5014146159" description="Mid2 domain-containing protein" evidence="2">
    <location>
        <begin position="26"/>
        <end position="239"/>
    </location>
</feature>
<keyword evidence="4" id="KW-1185">Reference proteome</keyword>
<dbReference type="EMBL" id="MSFO01000001">
    <property type="protein sequence ID" value="PLB55449.1"/>
    <property type="molecule type" value="Genomic_DNA"/>
</dbReference>
<dbReference type="AlphaFoldDB" id="A0A2I2GRE4"/>
<dbReference type="RefSeq" id="XP_024710751.1">
    <property type="nucleotide sequence ID" value="XM_024852026.1"/>
</dbReference>
<dbReference type="VEuPathDB" id="FungiDB:P170DRAFT_461324"/>
<feature type="signal peptide" evidence="2">
    <location>
        <begin position="1"/>
        <end position="25"/>
    </location>
</feature>
<protein>
    <recommendedName>
        <fullName evidence="5">Mid2 domain-containing protein</fullName>
    </recommendedName>
</protein>
<feature type="transmembrane region" description="Helical" evidence="1">
    <location>
        <begin position="186"/>
        <end position="208"/>
    </location>
</feature>
<gene>
    <name evidence="3" type="ORF">P170DRAFT_461324</name>
</gene>
<keyword evidence="1" id="KW-0812">Transmembrane</keyword>
<keyword evidence="2" id="KW-0732">Signal</keyword>
<evidence type="ECO:0008006" key="5">
    <source>
        <dbReference type="Google" id="ProtNLM"/>
    </source>
</evidence>
<keyword evidence="1" id="KW-1133">Transmembrane helix</keyword>
<comment type="caution">
    <text evidence="3">The sequence shown here is derived from an EMBL/GenBank/DDBJ whole genome shotgun (WGS) entry which is preliminary data.</text>
</comment>
<dbReference type="OrthoDB" id="5215637at2759"/>
<name>A0A2I2GRE4_9EURO</name>
<dbReference type="GeneID" id="36559724"/>
<sequence length="239" mass="25387">MRRLRPLPTLSLILPVLALVSPSAAERPRTCYFPDHSISNDVPCTSDTYTHCCTAGDICLDNGYCYSVAHQPYVLSRGSCTDQNWGADCPQLCSGSQNNIGGGCSITSLLFLDGISTYCCGNPIYDESTGNVTCPNGEKPFEMPSAKVLLGRAALANGTAGDGTANTGMVDDRCGVSAEERAVRTAIGAGVGLPLGVVALLALGWAFWERRARRKADAMYRGVGGWLYANEMVLGNRFS</sequence>
<proteinExistence type="predicted"/>
<evidence type="ECO:0000313" key="3">
    <source>
        <dbReference type="EMBL" id="PLB55449.1"/>
    </source>
</evidence>
<evidence type="ECO:0000256" key="1">
    <source>
        <dbReference type="SAM" id="Phobius"/>
    </source>
</evidence>
<dbReference type="CDD" id="cd12087">
    <property type="entry name" value="TM_EGFR-like"/>
    <property type="match status" value="1"/>
</dbReference>
<organism evidence="3 4">
    <name type="scientific">Aspergillus steynii IBT 23096</name>
    <dbReference type="NCBI Taxonomy" id="1392250"/>
    <lineage>
        <taxon>Eukaryota</taxon>
        <taxon>Fungi</taxon>
        <taxon>Dikarya</taxon>
        <taxon>Ascomycota</taxon>
        <taxon>Pezizomycotina</taxon>
        <taxon>Eurotiomycetes</taxon>
        <taxon>Eurotiomycetidae</taxon>
        <taxon>Eurotiales</taxon>
        <taxon>Aspergillaceae</taxon>
        <taxon>Aspergillus</taxon>
        <taxon>Aspergillus subgen. Circumdati</taxon>
    </lineage>
</organism>
<evidence type="ECO:0000256" key="2">
    <source>
        <dbReference type="SAM" id="SignalP"/>
    </source>
</evidence>
<reference evidence="3 4" key="1">
    <citation type="submission" date="2016-12" db="EMBL/GenBank/DDBJ databases">
        <title>The genomes of Aspergillus section Nigri reveals drivers in fungal speciation.</title>
        <authorList>
            <consortium name="DOE Joint Genome Institute"/>
            <person name="Vesth T.C."/>
            <person name="Nybo J."/>
            <person name="Theobald S."/>
            <person name="Brandl J."/>
            <person name="Frisvad J.C."/>
            <person name="Nielsen K.F."/>
            <person name="Lyhne E.K."/>
            <person name="Kogle M.E."/>
            <person name="Kuo A."/>
            <person name="Riley R."/>
            <person name="Clum A."/>
            <person name="Nolan M."/>
            <person name="Lipzen A."/>
            <person name="Salamov A."/>
            <person name="Henrissat B."/>
            <person name="Wiebenga A."/>
            <person name="De Vries R.P."/>
            <person name="Grigoriev I.V."/>
            <person name="Mortensen U.H."/>
            <person name="Andersen M.R."/>
            <person name="Baker S.E."/>
        </authorList>
    </citation>
    <scope>NUCLEOTIDE SEQUENCE [LARGE SCALE GENOMIC DNA]</scope>
    <source>
        <strain evidence="3 4">IBT 23096</strain>
    </source>
</reference>
<dbReference type="STRING" id="1392250.A0A2I2GRE4"/>
<accession>A0A2I2GRE4</accession>
<keyword evidence="1" id="KW-0472">Membrane</keyword>
<dbReference type="Proteomes" id="UP000234275">
    <property type="component" value="Unassembled WGS sequence"/>
</dbReference>